<keyword evidence="2" id="KW-1185">Reference proteome</keyword>
<dbReference type="Proteomes" id="UP000294850">
    <property type="component" value="Unassembled WGS sequence"/>
</dbReference>
<dbReference type="RefSeq" id="WP_131957582.1">
    <property type="nucleotide sequence ID" value="NZ_SMFL01000002.1"/>
</dbReference>
<dbReference type="EMBL" id="SMFL01000002">
    <property type="protein sequence ID" value="TDE17716.1"/>
    <property type="molecule type" value="Genomic_DNA"/>
</dbReference>
<sequence>MEQLTVPSGAKVVMDIASFEDAMALKNAVEREIKEAKLSINLAGVSSTSDLDIGEFLTMAMAVDSSAEVNRCLMKCLMRCTYNGEKITANTFEPRECRQDYMPIMMQCMKDNLTDFFKPLVSKLFGLSSIQSTNTQKQE</sequence>
<proteinExistence type="predicted"/>
<dbReference type="OrthoDB" id="9910646at2"/>
<organism evidence="1 2">
    <name type="scientific">Dyadobacter psychrotolerans</name>
    <dbReference type="NCBI Taxonomy" id="2541721"/>
    <lineage>
        <taxon>Bacteria</taxon>
        <taxon>Pseudomonadati</taxon>
        <taxon>Bacteroidota</taxon>
        <taxon>Cytophagia</taxon>
        <taxon>Cytophagales</taxon>
        <taxon>Spirosomataceae</taxon>
        <taxon>Dyadobacter</taxon>
    </lineage>
</organism>
<evidence type="ECO:0000313" key="1">
    <source>
        <dbReference type="EMBL" id="TDE17716.1"/>
    </source>
</evidence>
<reference evidence="1 2" key="1">
    <citation type="submission" date="2019-03" db="EMBL/GenBank/DDBJ databases">
        <title>Dyadobacter AR-3-6 sp. nov., isolated from arctic soil.</title>
        <authorList>
            <person name="Chaudhary D.K."/>
        </authorList>
    </citation>
    <scope>NUCLEOTIDE SEQUENCE [LARGE SCALE GENOMIC DNA]</scope>
    <source>
        <strain evidence="1 2">AR-3-6</strain>
    </source>
</reference>
<protein>
    <submittedName>
        <fullName evidence="1">Uncharacterized protein</fullName>
    </submittedName>
</protein>
<accession>A0A4R5DT69</accession>
<name>A0A4R5DT69_9BACT</name>
<evidence type="ECO:0000313" key="2">
    <source>
        <dbReference type="Proteomes" id="UP000294850"/>
    </source>
</evidence>
<gene>
    <name evidence="1" type="ORF">E0F88_07445</name>
</gene>
<dbReference type="AlphaFoldDB" id="A0A4R5DT69"/>
<comment type="caution">
    <text evidence="1">The sequence shown here is derived from an EMBL/GenBank/DDBJ whole genome shotgun (WGS) entry which is preliminary data.</text>
</comment>